<sequence>MNSEFQTAVLLALLNARPGGMSWSDIASEVALRGSASSVWDQHFPPQGGHSVDPDGHIAAGLAQLADWAEAHFSLLTVLDVDYPLALREIHQLPPILFVKGRLDPGLLGVSVVGSRRASARGLDIAGRVATGLTERDIVVLSGLAEGIDTAAHVSTLAAGGRPVGVIGTGINKVYPARNRALHDDVAATGALVSQFWPDAPPTKQTFPMRNVTMSGLGRASVVVEAQEISGARIQARVAVEHGRPVVLCDHVVHNTDWAKGLIGRPGVYQAGTVEEILSVIDHILDMPVNAATMAPSLGDLG</sequence>
<evidence type="ECO:0000313" key="3">
    <source>
        <dbReference type="EMBL" id="PPJ36496.1"/>
    </source>
</evidence>
<protein>
    <submittedName>
        <fullName evidence="3">DNA processing protein DprA</fullName>
    </submittedName>
</protein>
<evidence type="ECO:0000256" key="1">
    <source>
        <dbReference type="ARBA" id="ARBA00006525"/>
    </source>
</evidence>
<dbReference type="GO" id="GO:0009294">
    <property type="term" value="P:DNA-mediated transformation"/>
    <property type="evidence" value="ECO:0007669"/>
    <property type="project" value="InterPro"/>
</dbReference>
<evidence type="ECO:0000259" key="2">
    <source>
        <dbReference type="Pfam" id="PF02481"/>
    </source>
</evidence>
<dbReference type="AlphaFoldDB" id="A0A2S6AMS4"/>
<dbReference type="Proteomes" id="UP000239874">
    <property type="component" value="Unassembled WGS sequence"/>
</dbReference>
<dbReference type="Gene3D" id="3.40.50.450">
    <property type="match status" value="1"/>
</dbReference>
<dbReference type="PANTHER" id="PTHR43022:SF1">
    <property type="entry name" value="PROTEIN SMF"/>
    <property type="match status" value="1"/>
</dbReference>
<comment type="similarity">
    <text evidence="1">Belongs to the DprA/Smf family.</text>
</comment>
<dbReference type="EMBL" id="PSZC01000014">
    <property type="protein sequence ID" value="PPJ36496.1"/>
    <property type="molecule type" value="Genomic_DNA"/>
</dbReference>
<proteinExistence type="inferred from homology"/>
<evidence type="ECO:0000313" key="4">
    <source>
        <dbReference type="Proteomes" id="UP000239874"/>
    </source>
</evidence>
<dbReference type="Pfam" id="PF02481">
    <property type="entry name" value="DNA_processg_A"/>
    <property type="match status" value="1"/>
</dbReference>
<name>A0A2S6AMS4_9NOCA</name>
<reference evidence="3 4" key="1">
    <citation type="submission" date="2018-02" db="EMBL/GenBank/DDBJ databases">
        <title>8 Nocardia nova and 1 Nocardia cyriacigeorgica strain used for evolution to TMP-SMX.</title>
        <authorList>
            <person name="Mehta H."/>
            <person name="Weng J."/>
            <person name="Shamoo Y."/>
        </authorList>
    </citation>
    <scope>NUCLEOTIDE SEQUENCE [LARGE SCALE GENOMIC DNA]</scope>
    <source>
        <strain evidence="3 4">MDA3139</strain>
    </source>
</reference>
<dbReference type="SUPFAM" id="SSF102405">
    <property type="entry name" value="MCP/YpsA-like"/>
    <property type="match status" value="1"/>
</dbReference>
<organism evidence="3 4">
    <name type="scientific">Nocardia nova</name>
    <dbReference type="NCBI Taxonomy" id="37330"/>
    <lineage>
        <taxon>Bacteria</taxon>
        <taxon>Bacillati</taxon>
        <taxon>Actinomycetota</taxon>
        <taxon>Actinomycetes</taxon>
        <taxon>Mycobacteriales</taxon>
        <taxon>Nocardiaceae</taxon>
        <taxon>Nocardia</taxon>
    </lineage>
</organism>
<dbReference type="PANTHER" id="PTHR43022">
    <property type="entry name" value="PROTEIN SMF"/>
    <property type="match status" value="1"/>
</dbReference>
<accession>A0A2S6AMS4</accession>
<feature type="domain" description="Smf/DprA SLOG" evidence="2">
    <location>
        <begin position="75"/>
        <end position="256"/>
    </location>
</feature>
<gene>
    <name evidence="3" type="ORF">C5E45_20245</name>
</gene>
<dbReference type="InterPro" id="IPR003488">
    <property type="entry name" value="DprA"/>
</dbReference>
<dbReference type="InterPro" id="IPR057666">
    <property type="entry name" value="DrpA_SLOG"/>
</dbReference>
<comment type="caution">
    <text evidence="3">The sequence shown here is derived from an EMBL/GenBank/DDBJ whole genome shotgun (WGS) entry which is preliminary data.</text>
</comment>